<dbReference type="Gene3D" id="1.10.1130.10">
    <property type="entry name" value="Flavocytochrome C3, Chain A"/>
    <property type="match status" value="1"/>
</dbReference>
<proteinExistence type="predicted"/>
<dbReference type="SUPFAM" id="SSF56300">
    <property type="entry name" value="Metallo-dependent phosphatases"/>
    <property type="match status" value="1"/>
</dbReference>
<dbReference type="PANTHER" id="PTHR11575">
    <property type="entry name" value="5'-NUCLEOTIDASE-RELATED"/>
    <property type="match status" value="1"/>
</dbReference>
<evidence type="ECO:0000259" key="1">
    <source>
        <dbReference type="Pfam" id="PF13435"/>
    </source>
</evidence>
<dbReference type="Pfam" id="PF13435">
    <property type="entry name" value="Cytochrome_C554"/>
    <property type="match status" value="1"/>
</dbReference>
<gene>
    <name evidence="2" type="ORF">E6K78_02300</name>
</gene>
<dbReference type="GO" id="GO:0016787">
    <property type="term" value="F:hydrolase activity"/>
    <property type="evidence" value="ECO:0007669"/>
    <property type="project" value="InterPro"/>
</dbReference>
<dbReference type="InterPro" id="IPR036280">
    <property type="entry name" value="Multihaem_cyt_sf"/>
</dbReference>
<dbReference type="Gene3D" id="3.60.21.10">
    <property type="match status" value="1"/>
</dbReference>
<dbReference type="GO" id="GO:0009166">
    <property type="term" value="P:nucleotide catabolic process"/>
    <property type="evidence" value="ECO:0007669"/>
    <property type="project" value="InterPro"/>
</dbReference>
<dbReference type="InterPro" id="IPR006179">
    <property type="entry name" value="5_nucleotidase/apyrase"/>
</dbReference>
<evidence type="ECO:0000313" key="3">
    <source>
        <dbReference type="Proteomes" id="UP000316609"/>
    </source>
</evidence>
<protein>
    <recommendedName>
        <fullName evidence="1">Cytochrome c-552/4 domain-containing protein</fullName>
    </recommendedName>
</protein>
<sequence length="404" mass="43992">MKTSYGQVMLVDNGGFFPEQDNQQDIAWFLMDAMKVLGTDAVGVSERELRWGVSYLRFQVKRTQLPLVCANLLDAATRRTVVQPFLIKKIGTVRVGAFGLISDKVDLGPSRDSLRVEEPTAAARRTVAEMRKKGATVVVLLSQLGKVESEDLAAAVPGIDAVVCGHNVPLIQKGRMIKNTVASYGGEQGQYLSRTVLTLNSQRRAVTGENESFILGPEVGERAEILKLVKDFEDAYNEKLRKEEREHAAATTAEGADHYLGAELCARCHSAEAQQWKTTSHSVAWQTLVTVKKDATPDCIPCHVVGYKQAGGFQNGADAARLGGVQCENCHGMGTQHEAFATAPRAVTAQTCVGCHHGENDSEFNWEHDLPLVAHDNTSGTTLSKKKVHIDPNMMKMGMKSGSN</sequence>
<reference evidence="2 3" key="1">
    <citation type="journal article" date="2019" name="Nat. Microbiol.">
        <title>Mediterranean grassland soil C-N compound turnover is dependent on rainfall and depth, and is mediated by genomically divergent microorganisms.</title>
        <authorList>
            <person name="Diamond S."/>
            <person name="Andeer P.F."/>
            <person name="Li Z."/>
            <person name="Crits-Christoph A."/>
            <person name="Burstein D."/>
            <person name="Anantharaman K."/>
            <person name="Lane K.R."/>
            <person name="Thomas B.C."/>
            <person name="Pan C."/>
            <person name="Northen T.R."/>
            <person name="Banfield J.F."/>
        </authorList>
    </citation>
    <scope>NUCLEOTIDE SEQUENCE [LARGE SCALE GENOMIC DNA]</scope>
    <source>
        <strain evidence="2">WS_8</strain>
    </source>
</reference>
<name>A0A538TXE4_UNCEI</name>
<comment type="caution">
    <text evidence="2">The sequence shown here is derived from an EMBL/GenBank/DDBJ whole genome shotgun (WGS) entry which is preliminary data.</text>
</comment>
<dbReference type="InterPro" id="IPR029052">
    <property type="entry name" value="Metallo-depent_PP-like"/>
</dbReference>
<dbReference type="PANTHER" id="PTHR11575:SF24">
    <property type="entry name" value="5'-NUCLEOTIDASE"/>
    <property type="match status" value="1"/>
</dbReference>
<dbReference type="GO" id="GO:0030288">
    <property type="term" value="C:outer membrane-bounded periplasmic space"/>
    <property type="evidence" value="ECO:0007669"/>
    <property type="project" value="TreeGrafter"/>
</dbReference>
<accession>A0A538TXE4</accession>
<organism evidence="2 3">
    <name type="scientific">Eiseniibacteriota bacterium</name>
    <dbReference type="NCBI Taxonomy" id="2212470"/>
    <lineage>
        <taxon>Bacteria</taxon>
        <taxon>Candidatus Eiseniibacteriota</taxon>
    </lineage>
</organism>
<evidence type="ECO:0000313" key="2">
    <source>
        <dbReference type="EMBL" id="TMQ68179.1"/>
    </source>
</evidence>
<dbReference type="Proteomes" id="UP000316609">
    <property type="component" value="Unassembled WGS sequence"/>
</dbReference>
<dbReference type="InterPro" id="IPR023155">
    <property type="entry name" value="Cyt_c-552/4"/>
</dbReference>
<dbReference type="SUPFAM" id="SSF48695">
    <property type="entry name" value="Multiheme cytochromes"/>
    <property type="match status" value="1"/>
</dbReference>
<dbReference type="EMBL" id="VBOY01000014">
    <property type="protein sequence ID" value="TMQ68179.1"/>
    <property type="molecule type" value="Genomic_DNA"/>
</dbReference>
<feature type="domain" description="Cytochrome c-552/4" evidence="1">
    <location>
        <begin position="265"/>
        <end position="332"/>
    </location>
</feature>
<dbReference type="AlphaFoldDB" id="A0A538TXE4"/>